<keyword evidence="1" id="KW-0732">Signal</keyword>
<sequence length="187" mass="20708">MALLVSILCGTALVVALTIARSSCLDLNPTSKCLSEKLSNPVRFYGTKTTYTVAKEALDSTQPLDPNWYSVPNYYLHCRQRGPRLHPTIGRVNHKSRVDIRLVQNEVACGAIGYGATASIINGSEHGLTELCEQDLQSIRKWTLNMNETDDNRISDTGVVETRALAKNFKQRYPSLLDPTKAKIEIG</sequence>
<dbReference type="AlphaFoldDB" id="A0A7R9QZE1"/>
<proteinExistence type="predicted"/>
<evidence type="ECO:0000313" key="3">
    <source>
        <dbReference type="Proteomes" id="UP000728032"/>
    </source>
</evidence>
<keyword evidence="3" id="KW-1185">Reference proteome</keyword>
<dbReference type="OrthoDB" id="6509975at2759"/>
<name>A0A7R9QZE1_9ACAR</name>
<evidence type="ECO:0000313" key="2">
    <source>
        <dbReference type="EMBL" id="CAD7662624.1"/>
    </source>
</evidence>
<dbReference type="Proteomes" id="UP000728032">
    <property type="component" value="Unassembled WGS sequence"/>
</dbReference>
<reference evidence="2" key="1">
    <citation type="submission" date="2020-11" db="EMBL/GenBank/DDBJ databases">
        <authorList>
            <person name="Tran Van P."/>
        </authorList>
    </citation>
    <scope>NUCLEOTIDE SEQUENCE</scope>
</reference>
<dbReference type="EMBL" id="OC943417">
    <property type="protein sequence ID" value="CAD7662624.1"/>
    <property type="molecule type" value="Genomic_DNA"/>
</dbReference>
<protein>
    <submittedName>
        <fullName evidence="2">Uncharacterized protein</fullName>
    </submittedName>
</protein>
<dbReference type="EMBL" id="CAJPVJ010028592">
    <property type="protein sequence ID" value="CAG2179760.1"/>
    <property type="molecule type" value="Genomic_DNA"/>
</dbReference>
<feature type="chain" id="PRO_5036211970" evidence="1">
    <location>
        <begin position="17"/>
        <end position="187"/>
    </location>
</feature>
<accession>A0A7R9QZE1</accession>
<feature type="non-terminal residue" evidence="2">
    <location>
        <position position="1"/>
    </location>
</feature>
<feature type="signal peptide" evidence="1">
    <location>
        <begin position="1"/>
        <end position="16"/>
    </location>
</feature>
<gene>
    <name evidence="2" type="ORF">ONB1V03_LOCUS19184</name>
</gene>
<evidence type="ECO:0000256" key="1">
    <source>
        <dbReference type="SAM" id="SignalP"/>
    </source>
</evidence>
<organism evidence="2">
    <name type="scientific">Oppiella nova</name>
    <dbReference type="NCBI Taxonomy" id="334625"/>
    <lineage>
        <taxon>Eukaryota</taxon>
        <taxon>Metazoa</taxon>
        <taxon>Ecdysozoa</taxon>
        <taxon>Arthropoda</taxon>
        <taxon>Chelicerata</taxon>
        <taxon>Arachnida</taxon>
        <taxon>Acari</taxon>
        <taxon>Acariformes</taxon>
        <taxon>Sarcoptiformes</taxon>
        <taxon>Oribatida</taxon>
        <taxon>Brachypylina</taxon>
        <taxon>Oppioidea</taxon>
        <taxon>Oppiidae</taxon>
        <taxon>Oppiella</taxon>
    </lineage>
</organism>